<keyword evidence="2 7" id="KW-0808">Transferase</keyword>
<dbReference type="Pfam" id="PF00294">
    <property type="entry name" value="PfkB"/>
    <property type="match status" value="1"/>
</dbReference>
<keyword evidence="3" id="KW-0547">Nucleotide-binding</keyword>
<evidence type="ECO:0000256" key="1">
    <source>
        <dbReference type="ARBA" id="ARBA00010688"/>
    </source>
</evidence>
<reference evidence="7" key="1">
    <citation type="submission" date="2015-09" db="EMBL/GenBank/DDBJ databases">
        <authorList>
            <consortium name="Pathogen Informatics"/>
        </authorList>
    </citation>
    <scope>NUCLEOTIDE SEQUENCE</scope>
    <source>
        <strain evidence="7">2789STDY5834896</strain>
    </source>
</reference>
<dbReference type="SUPFAM" id="SSF53613">
    <property type="entry name" value="Ribokinase-like"/>
    <property type="match status" value="1"/>
</dbReference>
<dbReference type="InterPro" id="IPR029056">
    <property type="entry name" value="Ribokinase-like"/>
</dbReference>
<name>A0A1C6I9M5_9FIRM</name>
<dbReference type="EMBL" id="FMHG01000001">
    <property type="protein sequence ID" value="SCJ66806.1"/>
    <property type="molecule type" value="Genomic_DNA"/>
</dbReference>
<dbReference type="GO" id="GO:0005524">
    <property type="term" value="F:ATP binding"/>
    <property type="evidence" value="ECO:0007669"/>
    <property type="project" value="UniProtKB-KW"/>
</dbReference>
<keyword evidence="5" id="KW-0067">ATP-binding</keyword>
<dbReference type="GO" id="GO:0047590">
    <property type="term" value="F:5-dehydro-2-deoxygluconokinase activity"/>
    <property type="evidence" value="ECO:0007669"/>
    <property type="project" value="UniProtKB-EC"/>
</dbReference>
<dbReference type="PANTHER" id="PTHR43085">
    <property type="entry name" value="HEXOKINASE FAMILY MEMBER"/>
    <property type="match status" value="1"/>
</dbReference>
<dbReference type="EC" id="2.7.1.92" evidence="7"/>
<keyword evidence="4 7" id="KW-0418">Kinase</keyword>
<gene>
    <name evidence="7" type="primary">iolC_4</name>
    <name evidence="7" type="ORF">SAMEA3545359_01338</name>
</gene>
<evidence type="ECO:0000256" key="4">
    <source>
        <dbReference type="ARBA" id="ARBA00022777"/>
    </source>
</evidence>
<evidence type="ECO:0000256" key="3">
    <source>
        <dbReference type="ARBA" id="ARBA00022741"/>
    </source>
</evidence>
<dbReference type="InterPro" id="IPR050306">
    <property type="entry name" value="PfkB_Carbo_kinase"/>
</dbReference>
<sequence>MSAPGSVLCLGDYHADIILQAAAAPAVDAALLADIAQGRPVPGITYASGGVGGSVCAAIARLGVPARPLGVVGDDFLGRYARQVLAPLGVDTTYLHTDPHRRTMMVLCHIAGDGERSFSYGFPMEQAADVFFYPQHAPDSALAGAAALYVSGIQLIFSPGCDTAIELMERCRSRGIPVAMDLNLRPDNFALDDALQKRYRRAIDLCDIVFGSGEEELMPLIGAATPLAAARQLAARAKVAVCKLGAQGALVCGPNGGYRLAGYPAQVADTVGAGDTFVGGFLARYVQDGDLAGSLQWGCAAGSYSVRFTGAGHSPDRSQMSALLAENSHILPQTLPL</sequence>
<dbReference type="PROSITE" id="PS00584">
    <property type="entry name" value="PFKB_KINASES_2"/>
    <property type="match status" value="1"/>
</dbReference>
<evidence type="ECO:0000256" key="5">
    <source>
        <dbReference type="ARBA" id="ARBA00022840"/>
    </source>
</evidence>
<dbReference type="InterPro" id="IPR011611">
    <property type="entry name" value="PfkB_dom"/>
</dbReference>
<comment type="similarity">
    <text evidence="1">Belongs to the carbohydrate kinase PfkB family.</text>
</comment>
<dbReference type="Gene3D" id="3.40.1190.20">
    <property type="match status" value="1"/>
</dbReference>
<evidence type="ECO:0000256" key="2">
    <source>
        <dbReference type="ARBA" id="ARBA00022679"/>
    </source>
</evidence>
<evidence type="ECO:0000259" key="6">
    <source>
        <dbReference type="Pfam" id="PF00294"/>
    </source>
</evidence>
<dbReference type="AlphaFoldDB" id="A0A1C6I9M5"/>
<evidence type="ECO:0000313" key="7">
    <source>
        <dbReference type="EMBL" id="SCJ66806.1"/>
    </source>
</evidence>
<dbReference type="CDD" id="cd01166">
    <property type="entry name" value="KdgK"/>
    <property type="match status" value="1"/>
</dbReference>
<proteinExistence type="inferred from homology"/>
<organism evidence="7">
    <name type="scientific">uncultured Anaerotruncus sp</name>
    <dbReference type="NCBI Taxonomy" id="905011"/>
    <lineage>
        <taxon>Bacteria</taxon>
        <taxon>Bacillati</taxon>
        <taxon>Bacillota</taxon>
        <taxon>Clostridia</taxon>
        <taxon>Eubacteriales</taxon>
        <taxon>Oscillospiraceae</taxon>
        <taxon>Anaerotruncus</taxon>
        <taxon>environmental samples</taxon>
    </lineage>
</organism>
<dbReference type="PANTHER" id="PTHR43085:SF1">
    <property type="entry name" value="PSEUDOURIDINE KINASE-RELATED"/>
    <property type="match status" value="1"/>
</dbReference>
<protein>
    <submittedName>
        <fullName evidence="7">5-dehydro-2-deoxygluconokinase</fullName>
        <ecNumber evidence="7">2.7.1.92</ecNumber>
    </submittedName>
</protein>
<accession>A0A1C6I9M5</accession>
<dbReference type="InterPro" id="IPR002173">
    <property type="entry name" value="Carboh/pur_kinase_PfkB_CS"/>
</dbReference>
<feature type="domain" description="Carbohydrate kinase PfkB" evidence="6">
    <location>
        <begin position="41"/>
        <end position="314"/>
    </location>
</feature>